<keyword evidence="3" id="KW-1185">Reference proteome</keyword>
<sequence>MYNLKLKSKQIRKIDAFPFDDIESDDQWITEEADGVVDIEQAEGENDSKNVHLDRATKDLALDALDLDKITFRDNENAQHSSGEELDEDNDGDDDVIIRRLEDQ</sequence>
<evidence type="ECO:0000313" key="3">
    <source>
        <dbReference type="Proteomes" id="UP000291084"/>
    </source>
</evidence>
<dbReference type="AlphaFoldDB" id="A0A0S3SR72"/>
<proteinExistence type="predicted"/>
<name>A0A0S3SR72_PHAAN</name>
<protein>
    <submittedName>
        <fullName evidence="2">Uncharacterized protein</fullName>
    </submittedName>
</protein>
<feature type="non-terminal residue" evidence="2">
    <location>
        <position position="104"/>
    </location>
</feature>
<organism evidence="2 3">
    <name type="scientific">Vigna angularis var. angularis</name>
    <dbReference type="NCBI Taxonomy" id="157739"/>
    <lineage>
        <taxon>Eukaryota</taxon>
        <taxon>Viridiplantae</taxon>
        <taxon>Streptophyta</taxon>
        <taxon>Embryophyta</taxon>
        <taxon>Tracheophyta</taxon>
        <taxon>Spermatophyta</taxon>
        <taxon>Magnoliopsida</taxon>
        <taxon>eudicotyledons</taxon>
        <taxon>Gunneridae</taxon>
        <taxon>Pentapetalae</taxon>
        <taxon>rosids</taxon>
        <taxon>fabids</taxon>
        <taxon>Fabales</taxon>
        <taxon>Fabaceae</taxon>
        <taxon>Papilionoideae</taxon>
        <taxon>50 kb inversion clade</taxon>
        <taxon>NPAAA clade</taxon>
        <taxon>indigoferoid/millettioid clade</taxon>
        <taxon>Phaseoleae</taxon>
        <taxon>Vigna</taxon>
    </lineage>
</organism>
<feature type="region of interest" description="Disordered" evidence="1">
    <location>
        <begin position="75"/>
        <end position="104"/>
    </location>
</feature>
<dbReference type="Proteomes" id="UP000291084">
    <property type="component" value="Chromosome 8"/>
</dbReference>
<evidence type="ECO:0000256" key="1">
    <source>
        <dbReference type="SAM" id="MobiDB-lite"/>
    </source>
</evidence>
<gene>
    <name evidence="2" type="primary">Vigan.08G203600</name>
    <name evidence="2" type="ORF">VIGAN_08203600</name>
</gene>
<dbReference type="OrthoDB" id="1432634at2759"/>
<reference evidence="2 3" key="1">
    <citation type="journal article" date="2015" name="Sci. Rep.">
        <title>The power of single molecule real-time sequencing technology in the de novo assembly of a eukaryotic genome.</title>
        <authorList>
            <person name="Sakai H."/>
            <person name="Naito K."/>
            <person name="Ogiso-Tanaka E."/>
            <person name="Takahashi Y."/>
            <person name="Iseki K."/>
            <person name="Muto C."/>
            <person name="Satou K."/>
            <person name="Teruya K."/>
            <person name="Shiroma A."/>
            <person name="Shimoji M."/>
            <person name="Hirano T."/>
            <person name="Itoh T."/>
            <person name="Kaga A."/>
            <person name="Tomooka N."/>
        </authorList>
    </citation>
    <scope>NUCLEOTIDE SEQUENCE [LARGE SCALE GENOMIC DNA]</scope>
    <source>
        <strain evidence="3">cv. Shumari</strain>
    </source>
</reference>
<evidence type="ECO:0000313" key="2">
    <source>
        <dbReference type="EMBL" id="BAT95332.1"/>
    </source>
</evidence>
<accession>A0A0S3SR72</accession>
<feature type="compositionally biased region" description="Acidic residues" evidence="1">
    <location>
        <begin position="84"/>
        <end position="95"/>
    </location>
</feature>
<dbReference type="EMBL" id="AP015041">
    <property type="protein sequence ID" value="BAT95332.1"/>
    <property type="molecule type" value="Genomic_DNA"/>
</dbReference>